<comment type="caution">
    <text evidence="1">The sequence shown here is derived from an EMBL/GenBank/DDBJ whole genome shotgun (WGS) entry which is preliminary data.</text>
</comment>
<protein>
    <submittedName>
        <fullName evidence="1">Uncharacterized protein</fullName>
    </submittedName>
</protein>
<proteinExistence type="predicted"/>
<sequence length="95" mass="11048">MNDNKRKNSGSIATWLEKRSKTTIQDTRINMMNDPIPIAVSSVTLRRLKTWIRSEMGQSRLTGLALLHIHRQLPLNVDKIMDRFAKNKRCLDFVI</sequence>
<organism evidence="1 2">
    <name type="scientific">Macrosiphum euphorbiae</name>
    <name type="common">potato aphid</name>
    <dbReference type="NCBI Taxonomy" id="13131"/>
    <lineage>
        <taxon>Eukaryota</taxon>
        <taxon>Metazoa</taxon>
        <taxon>Ecdysozoa</taxon>
        <taxon>Arthropoda</taxon>
        <taxon>Hexapoda</taxon>
        <taxon>Insecta</taxon>
        <taxon>Pterygota</taxon>
        <taxon>Neoptera</taxon>
        <taxon>Paraneoptera</taxon>
        <taxon>Hemiptera</taxon>
        <taxon>Sternorrhyncha</taxon>
        <taxon>Aphidomorpha</taxon>
        <taxon>Aphidoidea</taxon>
        <taxon>Aphididae</taxon>
        <taxon>Macrosiphini</taxon>
        <taxon>Macrosiphum</taxon>
    </lineage>
</organism>
<dbReference type="Proteomes" id="UP001160148">
    <property type="component" value="Unassembled WGS sequence"/>
</dbReference>
<evidence type="ECO:0000313" key="2">
    <source>
        <dbReference type="Proteomes" id="UP001160148"/>
    </source>
</evidence>
<evidence type="ECO:0000313" key="1">
    <source>
        <dbReference type="EMBL" id="CAI6376232.1"/>
    </source>
</evidence>
<keyword evidence="2" id="KW-1185">Reference proteome</keyword>
<name>A0AAV0Y7V6_9HEMI</name>
<dbReference type="AlphaFoldDB" id="A0AAV0Y7V6"/>
<accession>A0AAV0Y7V6</accession>
<dbReference type="EMBL" id="CARXXK010001458">
    <property type="protein sequence ID" value="CAI6376232.1"/>
    <property type="molecule type" value="Genomic_DNA"/>
</dbReference>
<gene>
    <name evidence="1" type="ORF">MEUPH1_LOCUS29627</name>
</gene>
<reference evidence="1 2" key="1">
    <citation type="submission" date="2023-01" db="EMBL/GenBank/DDBJ databases">
        <authorList>
            <person name="Whitehead M."/>
        </authorList>
    </citation>
    <scope>NUCLEOTIDE SEQUENCE [LARGE SCALE GENOMIC DNA]</scope>
</reference>